<name>A0A9W8RWR4_9HYPO</name>
<keyword evidence="4" id="KW-0285">Flavoprotein</keyword>
<reference evidence="12" key="1">
    <citation type="submission" date="2022-09" db="EMBL/GenBank/DDBJ databases">
        <title>Fusarium specimens isolated from Avocado Roots.</title>
        <authorList>
            <person name="Stajich J."/>
            <person name="Roper C."/>
            <person name="Heimlech-Rivalta G."/>
        </authorList>
    </citation>
    <scope>NUCLEOTIDE SEQUENCE</scope>
    <source>
        <strain evidence="12">CF00136</strain>
    </source>
</reference>
<dbReference type="OrthoDB" id="10029326at2759"/>
<keyword evidence="13" id="KW-1185">Reference proteome</keyword>
<dbReference type="Gene3D" id="3.50.50.60">
    <property type="entry name" value="FAD/NAD(P)-binding domain"/>
    <property type="match status" value="1"/>
</dbReference>
<keyword evidence="9" id="KW-0503">Monooxygenase</keyword>
<organism evidence="12 13">
    <name type="scientific">Fusarium torreyae</name>
    <dbReference type="NCBI Taxonomy" id="1237075"/>
    <lineage>
        <taxon>Eukaryota</taxon>
        <taxon>Fungi</taxon>
        <taxon>Dikarya</taxon>
        <taxon>Ascomycota</taxon>
        <taxon>Pezizomycotina</taxon>
        <taxon>Sordariomycetes</taxon>
        <taxon>Hypocreomycetidae</taxon>
        <taxon>Hypocreales</taxon>
        <taxon>Nectriaceae</taxon>
        <taxon>Fusarium</taxon>
    </lineage>
</organism>
<evidence type="ECO:0000256" key="1">
    <source>
        <dbReference type="ARBA" id="ARBA00001974"/>
    </source>
</evidence>
<sequence length="208" mass="23120">METSERTVIIVGGSVAGLSLANMLEQVGIRYIVLEAYDEIAPQVGASIGLQPSGLRILDQLGCAEDVLSLVDVPLNDSYIRRPDGSIIRHNHGLHDNLTERHGYPTIFIDRQMLLEALHNNLKFRDSVLPGQRVETVTELDDGVEVRTSKGDVFRGDIVVGADGIYSTVRREMWRIGNKVSPGYFHADEWSSKTHDSVAEIDALLWIR</sequence>
<comment type="caution">
    <text evidence="12">The sequence shown here is derived from an EMBL/GenBank/DDBJ whole genome shotgun (WGS) entry which is preliminary data.</text>
</comment>
<evidence type="ECO:0000313" key="12">
    <source>
        <dbReference type="EMBL" id="KAJ4256153.1"/>
    </source>
</evidence>
<dbReference type="EMBL" id="JAOQAZ010000019">
    <property type="protein sequence ID" value="KAJ4256153.1"/>
    <property type="molecule type" value="Genomic_DNA"/>
</dbReference>
<evidence type="ECO:0000256" key="4">
    <source>
        <dbReference type="ARBA" id="ARBA00022630"/>
    </source>
</evidence>
<proteinExistence type="inferred from homology"/>
<evidence type="ECO:0000313" key="13">
    <source>
        <dbReference type="Proteomes" id="UP001152049"/>
    </source>
</evidence>
<evidence type="ECO:0000256" key="5">
    <source>
        <dbReference type="ARBA" id="ARBA00022692"/>
    </source>
</evidence>
<protein>
    <recommendedName>
        <fullName evidence="11">FAD-binding domain-containing protein</fullName>
    </recommendedName>
</protein>
<comment type="cofactor">
    <cofactor evidence="1">
        <name>FAD</name>
        <dbReference type="ChEBI" id="CHEBI:57692"/>
    </cofactor>
</comment>
<keyword evidence="7" id="KW-1133">Transmembrane helix</keyword>
<dbReference type="PANTHER" id="PTHR47356:SF2">
    <property type="entry name" value="FAD-BINDING DOMAIN-CONTAINING PROTEIN-RELATED"/>
    <property type="match status" value="1"/>
</dbReference>
<accession>A0A9W8RWR4</accession>
<dbReference type="GO" id="GO:0004497">
    <property type="term" value="F:monooxygenase activity"/>
    <property type="evidence" value="ECO:0007669"/>
    <property type="project" value="UniProtKB-KW"/>
</dbReference>
<dbReference type="InterPro" id="IPR036188">
    <property type="entry name" value="FAD/NAD-bd_sf"/>
</dbReference>
<dbReference type="InterPro" id="IPR050562">
    <property type="entry name" value="FAD_mOase_fung"/>
</dbReference>
<dbReference type="PRINTS" id="PR00420">
    <property type="entry name" value="RNGMNOXGNASE"/>
</dbReference>
<evidence type="ECO:0000256" key="7">
    <source>
        <dbReference type="ARBA" id="ARBA00022989"/>
    </source>
</evidence>
<evidence type="ECO:0000256" key="10">
    <source>
        <dbReference type="ARBA" id="ARBA00023136"/>
    </source>
</evidence>
<dbReference type="InterPro" id="IPR002938">
    <property type="entry name" value="FAD-bd"/>
</dbReference>
<dbReference type="GO" id="GO:0071949">
    <property type="term" value="F:FAD binding"/>
    <property type="evidence" value="ECO:0007669"/>
    <property type="project" value="InterPro"/>
</dbReference>
<comment type="subcellular location">
    <subcellularLocation>
        <location evidence="2">Membrane</location>
    </subcellularLocation>
</comment>
<gene>
    <name evidence="12" type="ORF">NW762_009229</name>
</gene>
<dbReference type="Proteomes" id="UP001152049">
    <property type="component" value="Unassembled WGS sequence"/>
</dbReference>
<dbReference type="GO" id="GO:0016020">
    <property type="term" value="C:membrane"/>
    <property type="evidence" value="ECO:0007669"/>
    <property type="project" value="UniProtKB-SubCell"/>
</dbReference>
<dbReference type="SUPFAM" id="SSF51905">
    <property type="entry name" value="FAD/NAD(P)-binding domain"/>
    <property type="match status" value="1"/>
</dbReference>
<comment type="similarity">
    <text evidence="3">Belongs to the paxM FAD-dependent monooxygenase family.</text>
</comment>
<evidence type="ECO:0000256" key="3">
    <source>
        <dbReference type="ARBA" id="ARBA00007992"/>
    </source>
</evidence>
<dbReference type="Pfam" id="PF01494">
    <property type="entry name" value="FAD_binding_3"/>
    <property type="match status" value="1"/>
</dbReference>
<dbReference type="AlphaFoldDB" id="A0A9W8RWR4"/>
<dbReference type="PANTHER" id="PTHR47356">
    <property type="entry name" value="FAD-DEPENDENT MONOOXYGENASE ASQG-RELATED"/>
    <property type="match status" value="1"/>
</dbReference>
<keyword evidence="10" id="KW-0472">Membrane</keyword>
<evidence type="ECO:0000259" key="11">
    <source>
        <dbReference type="Pfam" id="PF01494"/>
    </source>
</evidence>
<evidence type="ECO:0000256" key="2">
    <source>
        <dbReference type="ARBA" id="ARBA00004370"/>
    </source>
</evidence>
<evidence type="ECO:0000256" key="6">
    <source>
        <dbReference type="ARBA" id="ARBA00022827"/>
    </source>
</evidence>
<keyword evidence="6" id="KW-0274">FAD</keyword>
<feature type="domain" description="FAD-binding" evidence="11">
    <location>
        <begin position="7"/>
        <end position="172"/>
    </location>
</feature>
<evidence type="ECO:0000256" key="8">
    <source>
        <dbReference type="ARBA" id="ARBA00023002"/>
    </source>
</evidence>
<evidence type="ECO:0000256" key="9">
    <source>
        <dbReference type="ARBA" id="ARBA00023033"/>
    </source>
</evidence>
<keyword evidence="5" id="KW-0812">Transmembrane</keyword>
<keyword evidence="8" id="KW-0560">Oxidoreductase</keyword>